<evidence type="ECO:0000313" key="7">
    <source>
        <dbReference type="EMBL" id="NGZ87331.1"/>
    </source>
</evidence>
<evidence type="ECO:0000313" key="8">
    <source>
        <dbReference type="Proteomes" id="UP000666369"/>
    </source>
</evidence>
<dbReference type="InterPro" id="IPR027417">
    <property type="entry name" value="P-loop_NTPase"/>
</dbReference>
<dbReference type="InterPro" id="IPR025662">
    <property type="entry name" value="Sigma_54_int_dom_ATP-bd_1"/>
</dbReference>
<dbReference type="PANTHER" id="PTHR32071:SF21">
    <property type="entry name" value="TRANSCRIPTIONAL REGULATORY PROTEIN FLGR"/>
    <property type="match status" value="1"/>
</dbReference>
<keyword evidence="1" id="KW-0547">Nucleotide-binding</keyword>
<evidence type="ECO:0000256" key="4">
    <source>
        <dbReference type="ARBA" id="ARBA00023125"/>
    </source>
</evidence>
<dbReference type="PROSITE" id="PS00688">
    <property type="entry name" value="SIGMA54_INTERACT_3"/>
    <property type="match status" value="1"/>
</dbReference>
<dbReference type="Gene3D" id="1.10.10.60">
    <property type="entry name" value="Homeodomain-like"/>
    <property type="match status" value="1"/>
</dbReference>
<keyword evidence="8" id="KW-1185">Reference proteome</keyword>
<dbReference type="SMART" id="SM00382">
    <property type="entry name" value="AAA"/>
    <property type="match status" value="1"/>
</dbReference>
<sequence length="392" mass="42545">MELLAHNFSAEFARSANLAKGDQDAAKPLIAFRDAEQLSLMIRATAFVFADPHSRALHDVIERVAPSEATVLITGETGTGKELVARHVHGLSQRRDKGFIAINCGAFSETLIESELFGYERGAYTGALQGKAGWFETANGGTLFLDEIGDLPLAMQVKLLRVLQEREVVRLGARKPVPIDVRLIAATNIDLSAAVRAGRFREDLYYRLQVIALPVMPLRERSGDVLPLAHHFLATYARRLQVDDARLTPDAERALLSYPWPGNIRELENVMHRAVLLSCAGLVTPAELSLSGWHSAPPSPDTAAAPAPAPAAPAQTVATIAPPAVADAAAAFHAAWQALLASGQTIEFEALQQELVLAAWESCQRNQVRAAKHLNISRNILRTYLKKAEAIV</sequence>
<evidence type="ECO:0000259" key="6">
    <source>
        <dbReference type="PROSITE" id="PS50045"/>
    </source>
</evidence>
<evidence type="ECO:0000256" key="3">
    <source>
        <dbReference type="ARBA" id="ARBA00023015"/>
    </source>
</evidence>
<dbReference type="SUPFAM" id="SSF46689">
    <property type="entry name" value="Homeodomain-like"/>
    <property type="match status" value="1"/>
</dbReference>
<protein>
    <submittedName>
        <fullName evidence="7">AAA domain-containing protein</fullName>
    </submittedName>
</protein>
<organism evidence="7 8">
    <name type="scientific">Duganella aceris</name>
    <dbReference type="NCBI Taxonomy" id="2703883"/>
    <lineage>
        <taxon>Bacteria</taxon>
        <taxon>Pseudomonadati</taxon>
        <taxon>Pseudomonadota</taxon>
        <taxon>Betaproteobacteria</taxon>
        <taxon>Burkholderiales</taxon>
        <taxon>Oxalobacteraceae</taxon>
        <taxon>Telluria group</taxon>
        <taxon>Duganella</taxon>
    </lineage>
</organism>
<dbReference type="SUPFAM" id="SSF52540">
    <property type="entry name" value="P-loop containing nucleoside triphosphate hydrolases"/>
    <property type="match status" value="1"/>
</dbReference>
<comment type="caution">
    <text evidence="7">The sequence shown here is derived from an EMBL/GenBank/DDBJ whole genome shotgun (WGS) entry which is preliminary data.</text>
</comment>
<dbReference type="InterPro" id="IPR002078">
    <property type="entry name" value="Sigma_54_int"/>
</dbReference>
<dbReference type="Gene3D" id="1.10.8.60">
    <property type="match status" value="1"/>
</dbReference>
<dbReference type="CDD" id="cd00009">
    <property type="entry name" value="AAA"/>
    <property type="match status" value="1"/>
</dbReference>
<evidence type="ECO:0000256" key="2">
    <source>
        <dbReference type="ARBA" id="ARBA00022840"/>
    </source>
</evidence>
<dbReference type="PROSITE" id="PS00676">
    <property type="entry name" value="SIGMA54_INTERACT_2"/>
    <property type="match status" value="1"/>
</dbReference>
<proteinExistence type="predicted"/>
<dbReference type="InterPro" id="IPR009057">
    <property type="entry name" value="Homeodomain-like_sf"/>
</dbReference>
<dbReference type="InterPro" id="IPR025944">
    <property type="entry name" value="Sigma_54_int_dom_CS"/>
</dbReference>
<evidence type="ECO:0000256" key="5">
    <source>
        <dbReference type="ARBA" id="ARBA00023163"/>
    </source>
</evidence>
<name>A0ABX0FS58_9BURK</name>
<dbReference type="RefSeq" id="WP_166107421.1">
    <property type="nucleotide sequence ID" value="NZ_JAADJT010000012.1"/>
</dbReference>
<dbReference type="EMBL" id="JAADJT010000012">
    <property type="protein sequence ID" value="NGZ87331.1"/>
    <property type="molecule type" value="Genomic_DNA"/>
</dbReference>
<dbReference type="InterPro" id="IPR058031">
    <property type="entry name" value="AAA_lid_NorR"/>
</dbReference>
<keyword evidence="3" id="KW-0805">Transcription regulation</keyword>
<dbReference type="InterPro" id="IPR003593">
    <property type="entry name" value="AAA+_ATPase"/>
</dbReference>
<accession>A0ABX0FS58</accession>
<gene>
    <name evidence="7" type="ORF">GW587_24115</name>
</gene>
<keyword evidence="4" id="KW-0238">DNA-binding</keyword>
<evidence type="ECO:0000256" key="1">
    <source>
        <dbReference type="ARBA" id="ARBA00022741"/>
    </source>
</evidence>
<feature type="domain" description="Sigma-54 factor interaction" evidence="6">
    <location>
        <begin position="47"/>
        <end position="276"/>
    </location>
</feature>
<reference evidence="8" key="1">
    <citation type="submission" date="2023-07" db="EMBL/GenBank/DDBJ databases">
        <title>Duganella aceri sp. nov., isolated from tree sap.</title>
        <authorList>
            <person name="Kim I.S."/>
        </authorList>
    </citation>
    <scope>NUCLEOTIDE SEQUENCE [LARGE SCALE GENOMIC DNA]</scope>
    <source>
        <strain evidence="8">SAP-35</strain>
    </source>
</reference>
<keyword evidence="5" id="KW-0804">Transcription</keyword>
<dbReference type="Pfam" id="PF00158">
    <property type="entry name" value="Sigma54_activat"/>
    <property type="match status" value="1"/>
</dbReference>
<dbReference type="Pfam" id="PF25601">
    <property type="entry name" value="AAA_lid_14"/>
    <property type="match status" value="1"/>
</dbReference>
<dbReference type="Proteomes" id="UP000666369">
    <property type="component" value="Unassembled WGS sequence"/>
</dbReference>
<dbReference type="PANTHER" id="PTHR32071">
    <property type="entry name" value="TRANSCRIPTIONAL REGULATORY PROTEIN"/>
    <property type="match status" value="1"/>
</dbReference>
<keyword evidence="2" id="KW-0067">ATP-binding</keyword>
<dbReference type="Gene3D" id="3.40.50.300">
    <property type="entry name" value="P-loop containing nucleotide triphosphate hydrolases"/>
    <property type="match status" value="1"/>
</dbReference>
<dbReference type="PROSITE" id="PS00675">
    <property type="entry name" value="SIGMA54_INTERACT_1"/>
    <property type="match status" value="1"/>
</dbReference>
<dbReference type="PROSITE" id="PS50045">
    <property type="entry name" value="SIGMA54_INTERACT_4"/>
    <property type="match status" value="1"/>
</dbReference>
<dbReference type="InterPro" id="IPR025943">
    <property type="entry name" value="Sigma_54_int_dom_ATP-bd_2"/>
</dbReference>